<dbReference type="GO" id="GO:0003676">
    <property type="term" value="F:nucleic acid binding"/>
    <property type="evidence" value="ECO:0007669"/>
    <property type="project" value="InterPro"/>
</dbReference>
<dbReference type="Gene3D" id="4.10.60.10">
    <property type="entry name" value="Zinc finger, CCHC-type"/>
    <property type="match status" value="2"/>
</dbReference>
<evidence type="ECO:0000259" key="7">
    <source>
        <dbReference type="PROSITE" id="PS50158"/>
    </source>
</evidence>
<proteinExistence type="predicted"/>
<accession>A0A085MZS2</accession>
<keyword evidence="3 5" id="KW-0863">Zinc-finger</keyword>
<reference evidence="9 10" key="1">
    <citation type="journal article" date="2014" name="Nat. Genet.">
        <title>Genome and transcriptome of the porcine whipworm Trichuris suis.</title>
        <authorList>
            <person name="Jex A.R."/>
            <person name="Nejsum P."/>
            <person name="Schwarz E.M."/>
            <person name="Hu L."/>
            <person name="Young N.D."/>
            <person name="Hall R.S."/>
            <person name="Korhonen P.K."/>
            <person name="Liao S."/>
            <person name="Thamsborg S."/>
            <person name="Xia J."/>
            <person name="Xu P."/>
            <person name="Wang S."/>
            <person name="Scheerlinck J.P."/>
            <person name="Hofmann A."/>
            <person name="Sternberg P.W."/>
            <person name="Wang J."/>
            <person name="Gasser R.B."/>
        </authorList>
    </citation>
    <scope>NUCLEOTIDE SEQUENCE [LARGE SCALE GENOMIC DNA]</scope>
    <source>
        <strain evidence="9">DCEP-RM93F</strain>
        <strain evidence="8">DCEP-RM93M</strain>
    </source>
</reference>
<evidence type="ECO:0000256" key="2">
    <source>
        <dbReference type="ARBA" id="ARBA00022737"/>
    </source>
</evidence>
<evidence type="ECO:0000256" key="3">
    <source>
        <dbReference type="ARBA" id="ARBA00022771"/>
    </source>
</evidence>
<dbReference type="FunFam" id="4.10.60.10:FF:000091">
    <property type="entry name" value="Zinc finger CCHC-type-containing 9"/>
    <property type="match status" value="1"/>
</dbReference>
<feature type="region of interest" description="Disordered" evidence="6">
    <location>
        <begin position="1"/>
        <end position="44"/>
    </location>
</feature>
<dbReference type="InterPro" id="IPR042246">
    <property type="entry name" value="ZCCHC9"/>
</dbReference>
<dbReference type="InterPro" id="IPR001878">
    <property type="entry name" value="Znf_CCHC"/>
</dbReference>
<dbReference type="GO" id="GO:0005730">
    <property type="term" value="C:nucleolus"/>
    <property type="evidence" value="ECO:0007669"/>
    <property type="project" value="TreeGrafter"/>
</dbReference>
<keyword evidence="2" id="KW-0677">Repeat</keyword>
<dbReference type="EMBL" id="KL363261">
    <property type="protein sequence ID" value="KFD49963.1"/>
    <property type="molecule type" value="Genomic_DNA"/>
</dbReference>
<keyword evidence="10" id="KW-1185">Reference proteome</keyword>
<gene>
    <name evidence="8" type="ORF">M513_09177</name>
    <name evidence="9" type="ORF">M514_09177</name>
</gene>
<evidence type="ECO:0000256" key="1">
    <source>
        <dbReference type="ARBA" id="ARBA00022723"/>
    </source>
</evidence>
<protein>
    <recommendedName>
        <fullName evidence="7">CCHC-type domain-containing protein</fullName>
    </recommendedName>
</protein>
<dbReference type="Proteomes" id="UP000030758">
    <property type="component" value="Unassembled WGS sequence"/>
</dbReference>
<dbReference type="SUPFAM" id="SSF57756">
    <property type="entry name" value="Retrovirus zinc finger-like domains"/>
    <property type="match status" value="2"/>
</dbReference>
<evidence type="ECO:0000313" key="8">
    <source>
        <dbReference type="EMBL" id="KFD49963.1"/>
    </source>
</evidence>
<dbReference type="Proteomes" id="UP000030764">
    <property type="component" value="Unassembled WGS sequence"/>
</dbReference>
<keyword evidence="1" id="KW-0479">Metal-binding</keyword>
<evidence type="ECO:0000313" key="10">
    <source>
        <dbReference type="Proteomes" id="UP000030764"/>
    </source>
</evidence>
<dbReference type="Pfam" id="PF00098">
    <property type="entry name" value="zf-CCHC"/>
    <property type="match status" value="2"/>
</dbReference>
<evidence type="ECO:0000256" key="4">
    <source>
        <dbReference type="ARBA" id="ARBA00022833"/>
    </source>
</evidence>
<evidence type="ECO:0000256" key="6">
    <source>
        <dbReference type="SAM" id="MobiDB-lite"/>
    </source>
</evidence>
<dbReference type="GO" id="GO:0008270">
    <property type="term" value="F:zinc ion binding"/>
    <property type="evidence" value="ECO:0007669"/>
    <property type="project" value="UniProtKB-KW"/>
</dbReference>
<dbReference type="PROSITE" id="PS50158">
    <property type="entry name" value="ZF_CCHC"/>
    <property type="match status" value="2"/>
</dbReference>
<feature type="compositionally biased region" description="Basic residues" evidence="6">
    <location>
        <begin position="31"/>
        <end position="44"/>
    </location>
</feature>
<name>A0A085MZS2_9BILA</name>
<evidence type="ECO:0000313" key="9">
    <source>
        <dbReference type="EMBL" id="KFD62718.1"/>
    </source>
</evidence>
<keyword evidence="4" id="KW-0862">Zinc</keyword>
<dbReference type="PANTHER" id="PTHR46242:SF1">
    <property type="entry name" value="ZINC FINGER CCHC DOMAIN-CONTAINING PROTEIN 9"/>
    <property type="match status" value="1"/>
</dbReference>
<dbReference type="EMBL" id="KL367589">
    <property type="protein sequence ID" value="KFD62718.1"/>
    <property type="molecule type" value="Genomic_DNA"/>
</dbReference>
<organism evidence="9">
    <name type="scientific">Trichuris suis</name>
    <name type="common">pig whipworm</name>
    <dbReference type="NCBI Taxonomy" id="68888"/>
    <lineage>
        <taxon>Eukaryota</taxon>
        <taxon>Metazoa</taxon>
        <taxon>Ecdysozoa</taxon>
        <taxon>Nematoda</taxon>
        <taxon>Enoplea</taxon>
        <taxon>Dorylaimia</taxon>
        <taxon>Trichinellida</taxon>
        <taxon>Trichuridae</taxon>
        <taxon>Trichuris</taxon>
    </lineage>
</organism>
<dbReference type="GO" id="GO:0019899">
    <property type="term" value="F:enzyme binding"/>
    <property type="evidence" value="ECO:0007669"/>
    <property type="project" value="UniProtKB-ARBA"/>
</dbReference>
<dbReference type="AlphaFoldDB" id="A0A085MZS2"/>
<dbReference type="InterPro" id="IPR036875">
    <property type="entry name" value="Znf_CCHC_sf"/>
</dbReference>
<dbReference type="SMART" id="SM00343">
    <property type="entry name" value="ZnF_C2HC"/>
    <property type="match status" value="4"/>
</dbReference>
<sequence length="222" mass="25753">MDDDEFATNPEQQSIEPLTKPKKRLKEERLRKQKRSERRRLRRQKKVMQSKVCYNCRESGHTVATCSKFTDDEAFGICFRCGSTEHMLQKCKLKIKDKSFCVRSDFQVMQNELLNGARHRKCNKKSRLARRRGLPYARCFICGCQGHLAKTCQENPKGIYPFGGQCQICNAVDHLARDCDQKSVQNTANQNNDENNEDDSAMTAALKPSLVDRRKRKRVVKF</sequence>
<feature type="domain" description="CCHC-type" evidence="7">
    <location>
        <begin position="53"/>
        <end position="68"/>
    </location>
</feature>
<dbReference type="PANTHER" id="PTHR46242">
    <property type="entry name" value="ZINC FINGER CCHC DOMAIN-CONTAINING PROTEIN 9 ZCCHC9"/>
    <property type="match status" value="1"/>
</dbReference>
<feature type="domain" description="CCHC-type" evidence="7">
    <location>
        <begin position="138"/>
        <end position="154"/>
    </location>
</feature>
<evidence type="ECO:0000256" key="5">
    <source>
        <dbReference type="PROSITE-ProRule" id="PRU00047"/>
    </source>
</evidence>